<dbReference type="VEuPathDB" id="FungiDB:TERG_05898"/>
<dbReference type="Proteomes" id="UP000243015">
    <property type="component" value="Unassembled WGS sequence"/>
</dbReference>
<dbReference type="Pfam" id="PF24864">
    <property type="entry name" value="DUF7730"/>
    <property type="match status" value="1"/>
</dbReference>
<dbReference type="PANTHER" id="PTHR38790:SF4">
    <property type="entry name" value="2EXR DOMAIN-CONTAINING PROTEIN"/>
    <property type="match status" value="1"/>
</dbReference>
<accession>A0A178EX86</accession>
<comment type="caution">
    <text evidence="3">The sequence shown here is derived from an EMBL/GenBank/DDBJ whole genome shotgun (WGS) entry which is preliminary data.</text>
</comment>
<evidence type="ECO:0000313" key="3">
    <source>
        <dbReference type="EMBL" id="OAL63887.1"/>
    </source>
</evidence>
<dbReference type="InterPro" id="IPR056632">
    <property type="entry name" value="DUF7730"/>
</dbReference>
<organism evidence="3 4">
    <name type="scientific">Trichophyton rubrum</name>
    <name type="common">Athlete's foot fungus</name>
    <name type="synonym">Epidermophyton rubrum</name>
    <dbReference type="NCBI Taxonomy" id="5551"/>
    <lineage>
        <taxon>Eukaryota</taxon>
        <taxon>Fungi</taxon>
        <taxon>Dikarya</taxon>
        <taxon>Ascomycota</taxon>
        <taxon>Pezizomycotina</taxon>
        <taxon>Eurotiomycetes</taxon>
        <taxon>Eurotiomycetidae</taxon>
        <taxon>Onygenales</taxon>
        <taxon>Arthrodermataceae</taxon>
        <taxon>Trichophyton</taxon>
    </lineage>
</organism>
<name>A0A178EX86_TRIRU</name>
<dbReference type="AlphaFoldDB" id="A0A178EX86"/>
<evidence type="ECO:0000259" key="2">
    <source>
        <dbReference type="Pfam" id="PF24864"/>
    </source>
</evidence>
<feature type="region of interest" description="Disordered" evidence="1">
    <location>
        <begin position="70"/>
        <end position="98"/>
    </location>
</feature>
<dbReference type="PANTHER" id="PTHR38790">
    <property type="entry name" value="2EXR DOMAIN-CONTAINING PROTEIN-RELATED"/>
    <property type="match status" value="1"/>
</dbReference>
<reference evidence="3 4" key="1">
    <citation type="submission" date="2016-05" db="EMBL/GenBank/DDBJ databases">
        <title>Genome sequencing of Trichophyton rubrum CMCC(F)T1i isolated from hair.</title>
        <authorList>
            <person name="Zhan P."/>
            <person name="Tao Y."/>
            <person name="Liu W."/>
        </authorList>
    </citation>
    <scope>NUCLEOTIDE SEQUENCE [LARGE SCALE GENOMIC DNA]</scope>
    <source>
        <strain evidence="4">CMCC(F)T1i</strain>
    </source>
</reference>
<feature type="domain" description="DUF7730" evidence="2">
    <location>
        <begin position="125"/>
        <end position="285"/>
    </location>
</feature>
<dbReference type="EMBL" id="LHPM01000017">
    <property type="protein sequence ID" value="OAL63887.1"/>
    <property type="molecule type" value="Genomic_DNA"/>
</dbReference>
<sequence>MPALLLTGAAAGTNIGLPSLPAGPCAGLRWTAWQSLHALYRRLSAAATPERVDEGREMPKFSQWIRKITHRGGQTDGHSEQPARRPPPRRRLQRPRTPLIPILPANRRPLSLSYPTSVPDEQRATENSLFFTRLPPEIRRMVYIAMFGARTIHVSLNYSTSYVAGKAHARLDTIKRTDDYNLQWRWWHCVCHRYRNLPFWNDRCQLPQYTSCRAHYGDHSSCFIGVLEWLLTSRQCYTEAMSVLYHTNTFIINDEFYDGLFFKLPDLIPAHHIRGITSLELTSRIIPDGDAIDVGDHAALVAFLCSFFPHLRCLRLHIRRGGRFIERSTHTVSGWIQPGLEGYRLVGAAIFYTTDQLVHHYSTKLKCLEIALDKYIYTRVLMVQPEAVIKTEESHPRQSWRRFWRQVVTYDGLDLGYYVMEAEDQVLIPIDTCL</sequence>
<protein>
    <recommendedName>
        <fullName evidence="2">DUF7730 domain-containing protein</fullName>
    </recommendedName>
</protein>
<proteinExistence type="predicted"/>
<gene>
    <name evidence="3" type="ORF">A7C99_4538</name>
</gene>
<evidence type="ECO:0000313" key="4">
    <source>
        <dbReference type="Proteomes" id="UP000243015"/>
    </source>
</evidence>
<evidence type="ECO:0000256" key="1">
    <source>
        <dbReference type="SAM" id="MobiDB-lite"/>
    </source>
</evidence>